<keyword evidence="1" id="KW-0472">Membrane</keyword>
<name>A0A8S5MKE5_9CAUD</name>
<keyword evidence="1" id="KW-1133">Transmembrane helix</keyword>
<evidence type="ECO:0000313" key="2">
    <source>
        <dbReference type="EMBL" id="DAD82706.1"/>
    </source>
</evidence>
<keyword evidence="1" id="KW-0812">Transmembrane</keyword>
<dbReference type="EMBL" id="BK014923">
    <property type="protein sequence ID" value="DAD82706.1"/>
    <property type="molecule type" value="Genomic_DNA"/>
</dbReference>
<sequence length="47" mass="5676">MLNPVPSLIQFHLIFVVLYSLHPNQLLWMPIVFCFRFLPYFILHTIC</sequence>
<protein>
    <submittedName>
        <fullName evidence="2">Uncharacterized protein</fullName>
    </submittedName>
</protein>
<reference evidence="2" key="1">
    <citation type="journal article" date="2021" name="Proc. Natl. Acad. Sci. U.S.A.">
        <title>A Catalog of Tens of Thousands of Viruses from Human Metagenomes Reveals Hidden Associations with Chronic Diseases.</title>
        <authorList>
            <person name="Tisza M.J."/>
            <person name="Buck C.B."/>
        </authorList>
    </citation>
    <scope>NUCLEOTIDE SEQUENCE</scope>
    <source>
        <strain evidence="2">Ctrpg19</strain>
    </source>
</reference>
<accession>A0A8S5MKE5</accession>
<organism evidence="2">
    <name type="scientific">Siphoviridae sp. ctrpg19</name>
    <dbReference type="NCBI Taxonomy" id="2826481"/>
    <lineage>
        <taxon>Viruses</taxon>
        <taxon>Duplodnaviria</taxon>
        <taxon>Heunggongvirae</taxon>
        <taxon>Uroviricota</taxon>
        <taxon>Caudoviricetes</taxon>
    </lineage>
</organism>
<proteinExistence type="predicted"/>
<feature type="transmembrane region" description="Helical" evidence="1">
    <location>
        <begin position="26"/>
        <end position="43"/>
    </location>
</feature>
<evidence type="ECO:0000256" key="1">
    <source>
        <dbReference type="SAM" id="Phobius"/>
    </source>
</evidence>